<dbReference type="PROSITE" id="PS01184">
    <property type="entry name" value="UBIE_2"/>
    <property type="match status" value="1"/>
</dbReference>
<dbReference type="EMBL" id="CALTRL010004501">
    <property type="protein sequence ID" value="CAH7683156.1"/>
    <property type="molecule type" value="Genomic_DNA"/>
</dbReference>
<dbReference type="NCBIfam" id="TIGR01934">
    <property type="entry name" value="MenG_MenH_UbiE"/>
    <property type="match status" value="1"/>
</dbReference>
<dbReference type="PANTHER" id="PTHR43591:SF24">
    <property type="entry name" value="2-METHOXY-6-POLYPRENYL-1,4-BENZOQUINOL METHYLASE, MITOCHONDRIAL"/>
    <property type="match status" value="1"/>
</dbReference>
<comment type="pathway">
    <text evidence="4">Cofactor biosynthesis; ubiquinone biosynthesis.</text>
</comment>
<comment type="caution">
    <text evidence="6">The sequence shown here is derived from an EMBL/GenBank/DDBJ whole genome shotgun (WGS) entry which is preliminary data.</text>
</comment>
<evidence type="ECO:0000256" key="1">
    <source>
        <dbReference type="ARBA" id="ARBA00022603"/>
    </source>
</evidence>
<gene>
    <name evidence="4" type="primary">COQ5</name>
    <name evidence="6" type="ORF">PPACK8108_LOCUS16512</name>
</gene>
<dbReference type="Gene3D" id="3.40.50.150">
    <property type="entry name" value="Vaccinia Virus protein VP39"/>
    <property type="match status" value="1"/>
</dbReference>
<dbReference type="InterPro" id="IPR004033">
    <property type="entry name" value="UbiE/COQ5_MeTrFase"/>
</dbReference>
<feature type="binding site" evidence="4">
    <location>
        <begin position="215"/>
        <end position="216"/>
    </location>
    <ligand>
        <name>S-adenosyl-L-methionine</name>
        <dbReference type="ChEBI" id="CHEBI:59789"/>
    </ligand>
</feature>
<evidence type="ECO:0000313" key="6">
    <source>
        <dbReference type="EMBL" id="CAH7683156.1"/>
    </source>
</evidence>
<sequence>MNRSVIRSIDRARPIRRPTGLENYSPTQRKKHQDLNHRFVSSQPNQQQPQPGDGTDRLTHFGFRDVPENLKQKLGIGNRINCVQYDSTTEIPLLKKILSFFFKKKVGNVFSSVASSYDLMNDAMSLGIHRLWKDQFIKSIDPNGSLNCLDVAGGTADIALRILDNSRLMHSNRDTKVLVVDINPKMLEEGQKKVRRTVYHTNREEDRQIDFRVGDAEDLRNVEDGSVDLYTISFGIRNCTNIDKVLREAYRVLKKGGRFSCLEFGKVQNPILSRLYEAYSFNVIPNLGHIIASDRDSYQYLVESIQKFPSQPEFARMIEEAGFILPRPSRENGMKRWADLSFGLASIHDGVKL</sequence>
<keyword evidence="1 4" id="KW-0489">Methyltransferase</keyword>
<keyword evidence="4" id="KW-0831">Ubiquinone biosynthesis</keyword>
<dbReference type="CDD" id="cd02440">
    <property type="entry name" value="AdoMet_MTases"/>
    <property type="match status" value="1"/>
</dbReference>
<evidence type="ECO:0000256" key="3">
    <source>
        <dbReference type="ARBA" id="ARBA00022691"/>
    </source>
</evidence>
<dbReference type="Pfam" id="PF01209">
    <property type="entry name" value="Ubie_methyltran"/>
    <property type="match status" value="1"/>
</dbReference>
<reference evidence="6" key="1">
    <citation type="submission" date="2022-06" db="EMBL/GenBank/DDBJ databases">
        <authorList>
            <consortium name="SYNGENTA / RWTH Aachen University"/>
        </authorList>
    </citation>
    <scope>NUCLEOTIDE SEQUENCE</scope>
</reference>
<dbReference type="GO" id="GO:0032259">
    <property type="term" value="P:methylation"/>
    <property type="evidence" value="ECO:0007669"/>
    <property type="project" value="UniProtKB-KW"/>
</dbReference>
<comment type="subcellular location">
    <subcellularLocation>
        <location evidence="4">Mitochondrion inner membrane</location>
        <topology evidence="4">Peripheral membrane protein</topology>
        <orientation evidence="4">Matrix side</orientation>
    </subcellularLocation>
</comment>
<evidence type="ECO:0000256" key="4">
    <source>
        <dbReference type="HAMAP-Rule" id="MF_03191"/>
    </source>
</evidence>
<keyword evidence="2 4" id="KW-0808">Transferase</keyword>
<feature type="binding site" evidence="4">
    <location>
        <position position="155"/>
    </location>
    <ligand>
        <name>S-adenosyl-L-methionine</name>
        <dbReference type="ChEBI" id="CHEBI:59789"/>
    </ligand>
</feature>
<dbReference type="PROSITE" id="PS01183">
    <property type="entry name" value="UBIE_1"/>
    <property type="match status" value="1"/>
</dbReference>
<organism evidence="6 7">
    <name type="scientific">Phakopsora pachyrhizi</name>
    <name type="common">Asian soybean rust disease fungus</name>
    <dbReference type="NCBI Taxonomy" id="170000"/>
    <lineage>
        <taxon>Eukaryota</taxon>
        <taxon>Fungi</taxon>
        <taxon>Dikarya</taxon>
        <taxon>Basidiomycota</taxon>
        <taxon>Pucciniomycotina</taxon>
        <taxon>Pucciniomycetes</taxon>
        <taxon>Pucciniales</taxon>
        <taxon>Phakopsoraceae</taxon>
        <taxon>Phakopsora</taxon>
    </lineage>
</organism>
<feature type="region of interest" description="Disordered" evidence="5">
    <location>
        <begin position="1"/>
        <end position="34"/>
    </location>
</feature>
<name>A0AAV0B9E6_PHAPC</name>
<keyword evidence="3 4" id="KW-0949">S-adenosyl-L-methionine</keyword>
<protein>
    <recommendedName>
        <fullName evidence="4">2-methoxy-6-polyprenyl-1,4-benzoquinol methylase, mitochondrial</fullName>
        <ecNumber evidence="4">2.1.1.201</ecNumber>
    </recommendedName>
    <alternativeName>
        <fullName evidence="4">Ubiquinone biosynthesis methyltransferase COQ5</fullName>
    </alternativeName>
</protein>
<dbReference type="Proteomes" id="UP001153365">
    <property type="component" value="Unassembled WGS sequence"/>
</dbReference>
<accession>A0AAV0B9E6</accession>
<keyword evidence="4" id="KW-0472">Membrane</keyword>
<dbReference type="InterPro" id="IPR029063">
    <property type="entry name" value="SAM-dependent_MTases_sf"/>
</dbReference>
<proteinExistence type="inferred from homology"/>
<comment type="subunit">
    <text evidence="4">Component of a multi-subunit COQ enzyme complex, composed of at least COQ3, COQ4, COQ5, COQ6, COQ7 and COQ9.</text>
</comment>
<keyword evidence="4" id="KW-0999">Mitochondrion inner membrane</keyword>
<dbReference type="HAMAP" id="MF_01813">
    <property type="entry name" value="MenG_UbiE_methyltr"/>
    <property type="match status" value="1"/>
</dbReference>
<comment type="catalytic activity">
    <reaction evidence="4">
        <text>a 2-methoxy-6-(all-trans-polyprenyl)benzene-1,4-diol + S-adenosyl-L-methionine = a 5-methoxy-2-methyl-3-(all-trans-polyprenyl)benzene-1,4-diol + S-adenosyl-L-homocysteine + H(+)</text>
        <dbReference type="Rhea" id="RHEA:28286"/>
        <dbReference type="Rhea" id="RHEA-COMP:10858"/>
        <dbReference type="Rhea" id="RHEA-COMP:10859"/>
        <dbReference type="ChEBI" id="CHEBI:15378"/>
        <dbReference type="ChEBI" id="CHEBI:57856"/>
        <dbReference type="ChEBI" id="CHEBI:59789"/>
        <dbReference type="ChEBI" id="CHEBI:84166"/>
        <dbReference type="ChEBI" id="CHEBI:84167"/>
        <dbReference type="EC" id="2.1.1.201"/>
    </reaction>
</comment>
<keyword evidence="4" id="KW-0496">Mitochondrion</keyword>
<dbReference type="EC" id="2.1.1.201" evidence="4"/>
<dbReference type="SUPFAM" id="SSF53335">
    <property type="entry name" value="S-adenosyl-L-methionine-dependent methyltransferases"/>
    <property type="match status" value="1"/>
</dbReference>
<feature type="binding site" evidence="4">
    <location>
        <position position="233"/>
    </location>
    <ligand>
        <name>S-adenosyl-L-methionine</name>
        <dbReference type="ChEBI" id="CHEBI:59789"/>
    </ligand>
</feature>
<evidence type="ECO:0000256" key="2">
    <source>
        <dbReference type="ARBA" id="ARBA00022679"/>
    </source>
</evidence>
<feature type="region of interest" description="Disordered" evidence="5">
    <location>
        <begin position="40"/>
        <end position="59"/>
    </location>
</feature>
<keyword evidence="7" id="KW-1185">Reference proteome</keyword>
<dbReference type="InterPro" id="IPR023576">
    <property type="entry name" value="UbiE/COQ5_MeTrFase_CS"/>
</dbReference>
<dbReference type="PANTHER" id="PTHR43591">
    <property type="entry name" value="METHYLTRANSFERASE"/>
    <property type="match status" value="1"/>
</dbReference>
<keyword evidence="6" id="KW-0830">Ubiquinone</keyword>
<comment type="similarity">
    <text evidence="4">Belongs to the class I-like SAM-binding methyltransferase superfamily. MenG/UbiE family.</text>
</comment>
<evidence type="ECO:0000313" key="7">
    <source>
        <dbReference type="Proteomes" id="UP001153365"/>
    </source>
</evidence>
<feature type="binding site" evidence="4">
    <location>
        <position position="181"/>
    </location>
    <ligand>
        <name>S-adenosyl-L-methionine</name>
        <dbReference type="ChEBI" id="CHEBI:59789"/>
    </ligand>
</feature>
<dbReference type="GO" id="GO:0031314">
    <property type="term" value="C:extrinsic component of mitochondrial inner membrane"/>
    <property type="evidence" value="ECO:0007669"/>
    <property type="project" value="UniProtKB-UniRule"/>
</dbReference>
<dbReference type="GO" id="GO:0008425">
    <property type="term" value="F:2-methoxy-6-polyprenyl-1,4-benzoquinol methyltransferase activity"/>
    <property type="evidence" value="ECO:0007669"/>
    <property type="project" value="UniProtKB-UniRule"/>
</dbReference>
<evidence type="ECO:0000256" key="5">
    <source>
        <dbReference type="SAM" id="MobiDB-lite"/>
    </source>
</evidence>
<dbReference type="PROSITE" id="PS51608">
    <property type="entry name" value="SAM_MT_UBIE"/>
    <property type="match status" value="1"/>
</dbReference>
<dbReference type="AlphaFoldDB" id="A0AAV0B9E6"/>
<comment type="function">
    <text evidence="4">Methyltransferase required for the conversion of 2-polyprenyl-6-methoxy-1,4-benzoquinol (DDMQH2) to 2-polyprenyl-3-methyl-6-methoxy-1,4-benzoquinol (DMQH2).</text>
</comment>